<dbReference type="EMBL" id="LQYT01000010">
    <property type="protein sequence ID" value="KYD22472.1"/>
    <property type="molecule type" value="Genomic_DNA"/>
</dbReference>
<proteinExistence type="predicted"/>
<reference evidence="1 2" key="1">
    <citation type="submission" date="2016-01" db="EMBL/GenBank/DDBJ databases">
        <title>Draft Genome Sequences of Seven Thermophilic Sporeformers Isolated from Foods.</title>
        <authorList>
            <person name="Berendsen E.M."/>
            <person name="Wells-Bennik M.H."/>
            <person name="Krawcyk A.O."/>
            <person name="De Jong A."/>
            <person name="Holsappel S."/>
            <person name="Eijlander R.T."/>
            <person name="Kuipers O.P."/>
        </authorList>
    </citation>
    <scope>NUCLEOTIDE SEQUENCE [LARGE SCALE GENOMIC DNA]</scope>
    <source>
        <strain evidence="1 2">B4135</strain>
    </source>
</reference>
<comment type="caution">
    <text evidence="1">The sequence shown here is derived from an EMBL/GenBank/DDBJ whole genome shotgun (WGS) entry which is preliminary data.</text>
</comment>
<accession>A0A150MDY8</accession>
<evidence type="ECO:0000313" key="1">
    <source>
        <dbReference type="EMBL" id="KYD22472.1"/>
    </source>
</evidence>
<organism evidence="1 2">
    <name type="scientific">Caldibacillus debilis</name>
    <dbReference type="NCBI Taxonomy" id="301148"/>
    <lineage>
        <taxon>Bacteria</taxon>
        <taxon>Bacillati</taxon>
        <taxon>Bacillota</taxon>
        <taxon>Bacilli</taxon>
        <taxon>Bacillales</taxon>
        <taxon>Bacillaceae</taxon>
        <taxon>Caldibacillus</taxon>
    </lineage>
</organism>
<dbReference type="STRING" id="301148.B4135_1262"/>
<dbReference type="Proteomes" id="UP000075683">
    <property type="component" value="Unassembled WGS sequence"/>
</dbReference>
<dbReference type="AlphaFoldDB" id="A0A150MDY8"/>
<protein>
    <submittedName>
        <fullName evidence="1">Uncharacterized protein</fullName>
    </submittedName>
</protein>
<name>A0A150MDY8_9BACI</name>
<evidence type="ECO:0000313" key="2">
    <source>
        <dbReference type="Proteomes" id="UP000075683"/>
    </source>
</evidence>
<sequence length="83" mass="9616">MISPPKSNICGEKRRRVSAIRRELPPRKVFPGTGFYLRSFPGRRDLPQTLLPLSETGWGLHLRGKMFFSPFFTKEGFSFILEM</sequence>
<gene>
    <name evidence="1" type="ORF">B4135_1262</name>
</gene>